<dbReference type="EMBL" id="KB467998">
    <property type="protein sequence ID" value="PCH39484.1"/>
    <property type="molecule type" value="Genomic_DNA"/>
</dbReference>
<dbReference type="Proteomes" id="UP000218811">
    <property type="component" value="Unassembled WGS sequence"/>
</dbReference>
<dbReference type="AlphaFoldDB" id="A0A2H3JS60"/>
<keyword evidence="3" id="KW-1185">Reference proteome</keyword>
<sequence>MPASRSQKTRDTIPQVRAAARIRMMQPSKLKPSTGTAPNRMVVTNAATGQPELWDIPSWDRKQIDDLIRKPHQSRGWLPHGVAKPTKSKPLDPEYLAELKAWDQEHNKKLCLEAEQNLAKRARVRRLEEEAEQKDREAWAAAHPYTPPDYDLLRRVMSDKKVAEIADKVLQPQPWVTKRLEEIPSDFDPRDTRTGERRVDVAG</sequence>
<gene>
    <name evidence="2" type="ORF">WOLCODRAFT_159062</name>
</gene>
<protein>
    <submittedName>
        <fullName evidence="2">Uncharacterized protein</fullName>
    </submittedName>
</protein>
<reference evidence="2 3" key="1">
    <citation type="journal article" date="2012" name="Science">
        <title>The Paleozoic origin of enzymatic lignin decomposition reconstructed from 31 fungal genomes.</title>
        <authorList>
            <person name="Floudas D."/>
            <person name="Binder M."/>
            <person name="Riley R."/>
            <person name="Barry K."/>
            <person name="Blanchette R.A."/>
            <person name="Henrissat B."/>
            <person name="Martinez A.T."/>
            <person name="Otillar R."/>
            <person name="Spatafora J.W."/>
            <person name="Yadav J.S."/>
            <person name="Aerts A."/>
            <person name="Benoit I."/>
            <person name="Boyd A."/>
            <person name="Carlson A."/>
            <person name="Copeland A."/>
            <person name="Coutinho P.M."/>
            <person name="de Vries R.P."/>
            <person name="Ferreira P."/>
            <person name="Findley K."/>
            <person name="Foster B."/>
            <person name="Gaskell J."/>
            <person name="Glotzer D."/>
            <person name="Gorecki P."/>
            <person name="Heitman J."/>
            <person name="Hesse C."/>
            <person name="Hori C."/>
            <person name="Igarashi K."/>
            <person name="Jurgens J.A."/>
            <person name="Kallen N."/>
            <person name="Kersten P."/>
            <person name="Kohler A."/>
            <person name="Kuees U."/>
            <person name="Kumar T.K.A."/>
            <person name="Kuo A."/>
            <person name="LaButti K."/>
            <person name="Larrondo L.F."/>
            <person name="Lindquist E."/>
            <person name="Ling A."/>
            <person name="Lombard V."/>
            <person name="Lucas S."/>
            <person name="Lundell T."/>
            <person name="Martin R."/>
            <person name="McLaughlin D.J."/>
            <person name="Morgenstern I."/>
            <person name="Morin E."/>
            <person name="Murat C."/>
            <person name="Nagy L.G."/>
            <person name="Nolan M."/>
            <person name="Ohm R.A."/>
            <person name="Patyshakuliyeva A."/>
            <person name="Rokas A."/>
            <person name="Ruiz-Duenas F.J."/>
            <person name="Sabat G."/>
            <person name="Salamov A."/>
            <person name="Samejima M."/>
            <person name="Schmutz J."/>
            <person name="Slot J.C."/>
            <person name="St John F."/>
            <person name="Stenlid J."/>
            <person name="Sun H."/>
            <person name="Sun S."/>
            <person name="Syed K."/>
            <person name="Tsang A."/>
            <person name="Wiebenga A."/>
            <person name="Young D."/>
            <person name="Pisabarro A."/>
            <person name="Eastwood D.C."/>
            <person name="Martin F."/>
            <person name="Cullen D."/>
            <person name="Grigoriev I.V."/>
            <person name="Hibbett D.S."/>
        </authorList>
    </citation>
    <scope>NUCLEOTIDE SEQUENCE [LARGE SCALE GENOMIC DNA]</scope>
    <source>
        <strain evidence="2 3">MD-104</strain>
    </source>
</reference>
<evidence type="ECO:0000313" key="3">
    <source>
        <dbReference type="Proteomes" id="UP000218811"/>
    </source>
</evidence>
<evidence type="ECO:0000313" key="2">
    <source>
        <dbReference type="EMBL" id="PCH39484.1"/>
    </source>
</evidence>
<name>A0A2H3JS60_WOLCO</name>
<accession>A0A2H3JS60</accession>
<proteinExistence type="predicted"/>
<evidence type="ECO:0000256" key="1">
    <source>
        <dbReference type="SAM" id="MobiDB-lite"/>
    </source>
</evidence>
<organism evidence="2 3">
    <name type="scientific">Wolfiporia cocos (strain MD-104)</name>
    <name type="common">Brown rot fungus</name>
    <dbReference type="NCBI Taxonomy" id="742152"/>
    <lineage>
        <taxon>Eukaryota</taxon>
        <taxon>Fungi</taxon>
        <taxon>Dikarya</taxon>
        <taxon>Basidiomycota</taxon>
        <taxon>Agaricomycotina</taxon>
        <taxon>Agaricomycetes</taxon>
        <taxon>Polyporales</taxon>
        <taxon>Phaeolaceae</taxon>
        <taxon>Wolfiporia</taxon>
    </lineage>
</organism>
<feature type="region of interest" description="Disordered" evidence="1">
    <location>
        <begin position="181"/>
        <end position="203"/>
    </location>
</feature>